<evidence type="ECO:0000313" key="4">
    <source>
        <dbReference type="Proteomes" id="UP000247973"/>
    </source>
</evidence>
<dbReference type="InterPro" id="IPR010905">
    <property type="entry name" value="Glyco_hydro_88"/>
</dbReference>
<comment type="caution">
    <text evidence="3">The sequence shown here is derived from an EMBL/GenBank/DDBJ whole genome shotgun (WGS) entry which is preliminary data.</text>
</comment>
<gene>
    <name evidence="3" type="ORF">CLV62_101381</name>
</gene>
<dbReference type="InterPro" id="IPR012341">
    <property type="entry name" value="6hp_glycosidase-like_sf"/>
</dbReference>
<name>A0A2V3PVF4_9BACT</name>
<dbReference type="AlphaFoldDB" id="A0A2V3PVF4"/>
<evidence type="ECO:0000256" key="2">
    <source>
        <dbReference type="SAM" id="SignalP"/>
    </source>
</evidence>
<dbReference type="Gene3D" id="1.50.10.10">
    <property type="match status" value="1"/>
</dbReference>
<evidence type="ECO:0000313" key="3">
    <source>
        <dbReference type="EMBL" id="PXV69112.1"/>
    </source>
</evidence>
<dbReference type="SUPFAM" id="SSF48208">
    <property type="entry name" value="Six-hairpin glycosidases"/>
    <property type="match status" value="1"/>
</dbReference>
<dbReference type="PANTHER" id="PTHR33886:SF8">
    <property type="entry name" value="UNSATURATED RHAMNOGALACTURONAN HYDROLASE (EUROFUNG)"/>
    <property type="match status" value="1"/>
</dbReference>
<sequence>MKINTIVCLIMACSIINLSSECKAQSITEMPDRQTLQTTLDKVADWQLNHFNYSKAGSASYLHDFGIDSWTNATLYLGMAEWAAVSDNGTKYYQWLTKIGDDNNWQIPSNFKDIPRYGLYHADELCIGQFYLNMYSVFKKKEMMESALNRANWIMANPPSSDLANGTKPGWTWCDALFMAPPVYAQLSQLTGNKDYPEFMDQQFKLTYNYLYDKEYKLFFRDNRFFEKREANGKKVFWGRGNGWVVAGLVNILKTLPVDSKFRPFYENLFSEMVGALVGLQSESGFWHASLLDPNEYPSPETSATALIAYALAYGINTDLLNKDQYFPSLNKAWKALNSAIAEDGKLGWVQPIGADPKQVTEDMTAVYGVGALLLAGTEIYKLNL</sequence>
<evidence type="ECO:0000256" key="1">
    <source>
        <dbReference type="ARBA" id="ARBA00022801"/>
    </source>
</evidence>
<dbReference type="RefSeq" id="WP_185144239.1">
    <property type="nucleotide sequence ID" value="NZ_QICL01000001.1"/>
</dbReference>
<dbReference type="Proteomes" id="UP000247973">
    <property type="component" value="Unassembled WGS sequence"/>
</dbReference>
<feature type="chain" id="PRO_5015972067" evidence="2">
    <location>
        <begin position="25"/>
        <end position="385"/>
    </location>
</feature>
<dbReference type="InterPro" id="IPR008928">
    <property type="entry name" value="6-hairpin_glycosidase_sf"/>
</dbReference>
<dbReference type="EMBL" id="QICL01000001">
    <property type="protein sequence ID" value="PXV69112.1"/>
    <property type="molecule type" value="Genomic_DNA"/>
</dbReference>
<keyword evidence="1 3" id="KW-0378">Hydrolase</keyword>
<dbReference type="PANTHER" id="PTHR33886">
    <property type="entry name" value="UNSATURATED RHAMNOGALACTURONAN HYDROLASE (EUROFUNG)"/>
    <property type="match status" value="1"/>
</dbReference>
<feature type="signal peptide" evidence="2">
    <location>
        <begin position="1"/>
        <end position="24"/>
    </location>
</feature>
<dbReference type="Pfam" id="PF07470">
    <property type="entry name" value="Glyco_hydro_88"/>
    <property type="match status" value="1"/>
</dbReference>
<protein>
    <submittedName>
        <fullName evidence="3">Rhamnogalacturonyl hydrolase YesR</fullName>
    </submittedName>
</protein>
<organism evidence="3 4">
    <name type="scientific">Dysgonomonas alginatilytica</name>
    <dbReference type="NCBI Taxonomy" id="1605892"/>
    <lineage>
        <taxon>Bacteria</taxon>
        <taxon>Pseudomonadati</taxon>
        <taxon>Bacteroidota</taxon>
        <taxon>Bacteroidia</taxon>
        <taxon>Bacteroidales</taxon>
        <taxon>Dysgonomonadaceae</taxon>
        <taxon>Dysgonomonas</taxon>
    </lineage>
</organism>
<dbReference type="GO" id="GO:0016787">
    <property type="term" value="F:hydrolase activity"/>
    <property type="evidence" value="ECO:0007669"/>
    <property type="project" value="UniProtKB-KW"/>
</dbReference>
<keyword evidence="4" id="KW-1185">Reference proteome</keyword>
<dbReference type="GO" id="GO:0005975">
    <property type="term" value="P:carbohydrate metabolic process"/>
    <property type="evidence" value="ECO:0007669"/>
    <property type="project" value="InterPro"/>
</dbReference>
<proteinExistence type="predicted"/>
<keyword evidence="2" id="KW-0732">Signal</keyword>
<reference evidence="3 4" key="1">
    <citation type="submission" date="2018-03" db="EMBL/GenBank/DDBJ databases">
        <title>Genomic Encyclopedia of Archaeal and Bacterial Type Strains, Phase II (KMG-II): from individual species to whole genera.</title>
        <authorList>
            <person name="Goeker M."/>
        </authorList>
    </citation>
    <scope>NUCLEOTIDE SEQUENCE [LARGE SCALE GENOMIC DNA]</scope>
    <source>
        <strain evidence="3 4">DSM 100214</strain>
    </source>
</reference>
<dbReference type="InterPro" id="IPR052043">
    <property type="entry name" value="PolySaccharide_Degr_Enz"/>
</dbReference>
<accession>A0A2V3PVF4</accession>